<comment type="caution">
    <text evidence="1">The sequence shown here is derived from an EMBL/GenBank/DDBJ whole genome shotgun (WGS) entry which is preliminary data.</text>
</comment>
<protein>
    <submittedName>
        <fullName evidence="1">8435_t:CDS:1</fullName>
    </submittedName>
</protein>
<dbReference type="Proteomes" id="UP000789920">
    <property type="component" value="Unassembled WGS sequence"/>
</dbReference>
<sequence>MEENSHLRGLVLKKDNKAVPEVSAKHVPLLTSDTKEKESEQVLKESQLSTLNPPLSQIFSVDSAKAESLLATTPTIADCSWKKNMEKK</sequence>
<gene>
    <name evidence="1" type="ORF">RPERSI_LOCUS2839</name>
</gene>
<dbReference type="EMBL" id="CAJVQC010003278">
    <property type="protein sequence ID" value="CAG8524117.1"/>
    <property type="molecule type" value="Genomic_DNA"/>
</dbReference>
<evidence type="ECO:0000313" key="2">
    <source>
        <dbReference type="Proteomes" id="UP000789920"/>
    </source>
</evidence>
<name>A0ACA9LHA9_9GLOM</name>
<organism evidence="1 2">
    <name type="scientific">Racocetra persica</name>
    <dbReference type="NCBI Taxonomy" id="160502"/>
    <lineage>
        <taxon>Eukaryota</taxon>
        <taxon>Fungi</taxon>
        <taxon>Fungi incertae sedis</taxon>
        <taxon>Mucoromycota</taxon>
        <taxon>Glomeromycotina</taxon>
        <taxon>Glomeromycetes</taxon>
        <taxon>Diversisporales</taxon>
        <taxon>Gigasporaceae</taxon>
        <taxon>Racocetra</taxon>
    </lineage>
</organism>
<proteinExistence type="predicted"/>
<accession>A0ACA9LHA9</accession>
<reference evidence="1" key="1">
    <citation type="submission" date="2021-06" db="EMBL/GenBank/DDBJ databases">
        <authorList>
            <person name="Kallberg Y."/>
            <person name="Tangrot J."/>
            <person name="Rosling A."/>
        </authorList>
    </citation>
    <scope>NUCLEOTIDE SEQUENCE</scope>
    <source>
        <strain evidence="1">MA461A</strain>
    </source>
</reference>
<evidence type="ECO:0000313" key="1">
    <source>
        <dbReference type="EMBL" id="CAG8524117.1"/>
    </source>
</evidence>
<keyword evidence="2" id="KW-1185">Reference proteome</keyword>